<dbReference type="PRINTS" id="PR00035">
    <property type="entry name" value="HTHGNTR"/>
</dbReference>
<dbReference type="SMART" id="SM00866">
    <property type="entry name" value="UTRA"/>
    <property type="match status" value="1"/>
</dbReference>
<comment type="caution">
    <text evidence="5">The sequence shown here is derived from an EMBL/GenBank/DDBJ whole genome shotgun (WGS) entry which is preliminary data.</text>
</comment>
<dbReference type="SMART" id="SM00345">
    <property type="entry name" value="HTH_GNTR"/>
    <property type="match status" value="1"/>
</dbReference>
<accession>A0A3L7A864</accession>
<dbReference type="InterPro" id="IPR028978">
    <property type="entry name" value="Chorismate_lyase_/UTRA_dom_sf"/>
</dbReference>
<dbReference type="GO" id="GO:0003700">
    <property type="term" value="F:DNA-binding transcription factor activity"/>
    <property type="evidence" value="ECO:0007669"/>
    <property type="project" value="InterPro"/>
</dbReference>
<evidence type="ECO:0000313" key="6">
    <source>
        <dbReference type="Proteomes" id="UP000272503"/>
    </source>
</evidence>
<feature type="domain" description="HTH gntR-type" evidence="4">
    <location>
        <begin position="7"/>
        <end position="75"/>
    </location>
</feature>
<dbReference type="PANTHER" id="PTHR44846">
    <property type="entry name" value="MANNOSYL-D-GLYCERATE TRANSPORT/METABOLISM SYSTEM REPRESSOR MNGR-RELATED"/>
    <property type="match status" value="1"/>
</dbReference>
<keyword evidence="2" id="KW-0238">DNA-binding</keyword>
<dbReference type="Gene3D" id="3.40.1410.10">
    <property type="entry name" value="Chorismate lyase-like"/>
    <property type="match status" value="1"/>
</dbReference>
<dbReference type="InterPro" id="IPR036388">
    <property type="entry name" value="WH-like_DNA-bd_sf"/>
</dbReference>
<keyword evidence="3" id="KW-0804">Transcription</keyword>
<dbReference type="Pfam" id="PF07702">
    <property type="entry name" value="UTRA"/>
    <property type="match status" value="1"/>
</dbReference>
<dbReference type="GO" id="GO:0003677">
    <property type="term" value="F:DNA binding"/>
    <property type="evidence" value="ECO:0007669"/>
    <property type="project" value="UniProtKB-KW"/>
</dbReference>
<organism evidence="5 6">
    <name type="scientific">Mycetocola tolaasinivorans</name>
    <dbReference type="NCBI Taxonomy" id="76635"/>
    <lineage>
        <taxon>Bacteria</taxon>
        <taxon>Bacillati</taxon>
        <taxon>Actinomycetota</taxon>
        <taxon>Actinomycetes</taxon>
        <taxon>Micrococcales</taxon>
        <taxon>Microbacteriaceae</taxon>
        <taxon>Mycetocola</taxon>
    </lineage>
</organism>
<evidence type="ECO:0000259" key="4">
    <source>
        <dbReference type="PROSITE" id="PS50949"/>
    </source>
</evidence>
<gene>
    <name evidence="5" type="ORF">D9V32_06125</name>
</gene>
<dbReference type="Proteomes" id="UP000272503">
    <property type="component" value="Unassembled WGS sequence"/>
</dbReference>
<dbReference type="OrthoDB" id="3210131at2"/>
<reference evidence="5 6" key="1">
    <citation type="submission" date="2018-10" db="EMBL/GenBank/DDBJ databases">
        <authorList>
            <person name="Li J."/>
        </authorList>
    </citation>
    <scope>NUCLEOTIDE SEQUENCE [LARGE SCALE GENOMIC DNA]</scope>
    <source>
        <strain evidence="5 6">IF 016277</strain>
    </source>
</reference>
<keyword evidence="1" id="KW-0805">Transcription regulation</keyword>
<dbReference type="GO" id="GO:0045892">
    <property type="term" value="P:negative regulation of DNA-templated transcription"/>
    <property type="evidence" value="ECO:0007669"/>
    <property type="project" value="TreeGrafter"/>
</dbReference>
<dbReference type="EMBL" id="RCUX01000004">
    <property type="protein sequence ID" value="RLP76596.1"/>
    <property type="molecule type" value="Genomic_DNA"/>
</dbReference>
<proteinExistence type="predicted"/>
<dbReference type="SUPFAM" id="SSF64288">
    <property type="entry name" value="Chorismate lyase-like"/>
    <property type="match status" value="1"/>
</dbReference>
<keyword evidence="6" id="KW-1185">Reference proteome</keyword>
<sequence length="261" mass="29192">MLMTESTPLHTRLYDTMIQRIRSGEWRQGERVPSEKELAEEFGTSRGPVRQALAALRAEGMIVGGRGAPPRVNRAVPLQSFDTFMSFTEWARDLGYTPGQRVIEAARRPATEEVARELEIDMDEQVVEIIRLRLLDGEPAMLERSLFPFRIGRHLISADLDNGSIYQNMRALNISPVRARHVIDAVAAHQLDAEWLRVPVGGPLLRVRRVSFDQNGDVLESSDDRYLPSMATFVVENSSEHRTPLTRAVVGAAPEGLSALP</sequence>
<dbReference type="Gene3D" id="1.10.10.10">
    <property type="entry name" value="Winged helix-like DNA-binding domain superfamily/Winged helix DNA-binding domain"/>
    <property type="match status" value="1"/>
</dbReference>
<evidence type="ECO:0000256" key="2">
    <source>
        <dbReference type="ARBA" id="ARBA00023125"/>
    </source>
</evidence>
<dbReference type="CDD" id="cd07377">
    <property type="entry name" value="WHTH_GntR"/>
    <property type="match status" value="1"/>
</dbReference>
<dbReference type="InterPro" id="IPR000524">
    <property type="entry name" value="Tscrpt_reg_HTH_GntR"/>
</dbReference>
<dbReference type="InterPro" id="IPR011663">
    <property type="entry name" value="UTRA"/>
</dbReference>
<name>A0A3L7A864_9MICO</name>
<evidence type="ECO:0000256" key="3">
    <source>
        <dbReference type="ARBA" id="ARBA00023163"/>
    </source>
</evidence>
<dbReference type="AlphaFoldDB" id="A0A3L7A864"/>
<dbReference type="PROSITE" id="PS50949">
    <property type="entry name" value="HTH_GNTR"/>
    <property type="match status" value="1"/>
</dbReference>
<protein>
    <submittedName>
        <fullName evidence="5">GntR family transcriptional regulator</fullName>
    </submittedName>
</protein>
<dbReference type="Pfam" id="PF00392">
    <property type="entry name" value="GntR"/>
    <property type="match status" value="1"/>
</dbReference>
<dbReference type="SUPFAM" id="SSF46785">
    <property type="entry name" value="Winged helix' DNA-binding domain"/>
    <property type="match status" value="1"/>
</dbReference>
<evidence type="ECO:0000313" key="5">
    <source>
        <dbReference type="EMBL" id="RLP76596.1"/>
    </source>
</evidence>
<dbReference type="InterPro" id="IPR036390">
    <property type="entry name" value="WH_DNA-bd_sf"/>
</dbReference>
<dbReference type="InterPro" id="IPR050679">
    <property type="entry name" value="Bact_HTH_transcr_reg"/>
</dbReference>
<dbReference type="PANTHER" id="PTHR44846:SF1">
    <property type="entry name" value="MANNOSYL-D-GLYCERATE TRANSPORT_METABOLISM SYSTEM REPRESSOR MNGR-RELATED"/>
    <property type="match status" value="1"/>
</dbReference>
<evidence type="ECO:0000256" key="1">
    <source>
        <dbReference type="ARBA" id="ARBA00023015"/>
    </source>
</evidence>